<gene>
    <name evidence="2" type="ORF">NEF87_001673</name>
</gene>
<evidence type="ECO:0000313" key="3">
    <source>
        <dbReference type="Proteomes" id="UP001208689"/>
    </source>
</evidence>
<keyword evidence="3" id="KW-1185">Reference proteome</keyword>
<protein>
    <recommendedName>
        <fullName evidence="4">Riboflavin synthase subunit beta</fullName>
    </recommendedName>
</protein>
<sequence>MVKKINFARPMRSAHNDWGKYNEYENHLLPIDEEELRKMRSTQFRNRERRERRTGILIIGTLCSIILAIYFYAKLNY</sequence>
<evidence type="ECO:0000256" key="1">
    <source>
        <dbReference type="SAM" id="Phobius"/>
    </source>
</evidence>
<proteinExistence type="predicted"/>
<organism evidence="2 3">
    <name type="scientific">Candidatus Lokiarchaeum ossiferum</name>
    <dbReference type="NCBI Taxonomy" id="2951803"/>
    <lineage>
        <taxon>Archaea</taxon>
        <taxon>Promethearchaeati</taxon>
        <taxon>Promethearchaeota</taxon>
        <taxon>Promethearchaeia</taxon>
        <taxon>Promethearchaeales</taxon>
        <taxon>Promethearchaeaceae</taxon>
        <taxon>Candidatus Lokiarchaeum</taxon>
    </lineage>
</organism>
<keyword evidence="1" id="KW-0472">Membrane</keyword>
<feature type="transmembrane region" description="Helical" evidence="1">
    <location>
        <begin position="54"/>
        <end position="73"/>
    </location>
</feature>
<evidence type="ECO:0000313" key="2">
    <source>
        <dbReference type="EMBL" id="UYP45388.1"/>
    </source>
</evidence>
<evidence type="ECO:0008006" key="4">
    <source>
        <dbReference type="Google" id="ProtNLM"/>
    </source>
</evidence>
<name>A0ABY6HPE2_9ARCH</name>
<keyword evidence="1" id="KW-1133">Transmembrane helix</keyword>
<reference evidence="2" key="1">
    <citation type="submission" date="2022-09" db="EMBL/GenBank/DDBJ databases">
        <title>Actin cytoskeleton and complex cell architecture in an #Asgard archaeon.</title>
        <authorList>
            <person name="Ponce Toledo R.I."/>
            <person name="Schleper C."/>
            <person name="Rodrigues Oliveira T."/>
            <person name="Wollweber F."/>
            <person name="Xu J."/>
            <person name="Rittmann S."/>
            <person name="Klingl A."/>
            <person name="Pilhofer M."/>
        </authorList>
    </citation>
    <scope>NUCLEOTIDE SEQUENCE</scope>
    <source>
        <strain evidence="2">B-35</strain>
    </source>
</reference>
<accession>A0ABY6HPE2</accession>
<dbReference type="Proteomes" id="UP001208689">
    <property type="component" value="Chromosome"/>
</dbReference>
<dbReference type="EMBL" id="CP104013">
    <property type="protein sequence ID" value="UYP45388.1"/>
    <property type="molecule type" value="Genomic_DNA"/>
</dbReference>
<keyword evidence="1" id="KW-0812">Transmembrane</keyword>